<feature type="short sequence motif" description="DGA/G" evidence="4">
    <location>
        <begin position="170"/>
        <end position="172"/>
    </location>
</feature>
<keyword evidence="7" id="KW-1185">Reference proteome</keyword>
<gene>
    <name evidence="6" type="ORF">BJ875DRAFT_536239</name>
</gene>
<evidence type="ECO:0000256" key="1">
    <source>
        <dbReference type="ARBA" id="ARBA00022801"/>
    </source>
</evidence>
<dbReference type="InterPro" id="IPR016035">
    <property type="entry name" value="Acyl_Trfase/lysoPLipase"/>
</dbReference>
<feature type="short sequence motif" description="GXSXG" evidence="4">
    <location>
        <begin position="28"/>
        <end position="32"/>
    </location>
</feature>
<feature type="active site" description="Nucleophile" evidence="4">
    <location>
        <position position="30"/>
    </location>
</feature>
<dbReference type="Gene3D" id="3.40.1090.10">
    <property type="entry name" value="Cytosolic phospholipase A2 catalytic domain"/>
    <property type="match status" value="1"/>
</dbReference>
<protein>
    <submittedName>
        <fullName evidence="6">Acyl transferase/acyl hydrolase/lysophospholipase</fullName>
    </submittedName>
</protein>
<comment type="caution">
    <text evidence="4">Lacks conserved residue(s) required for the propagation of feature annotation.</text>
</comment>
<keyword evidence="6" id="KW-0808">Transferase</keyword>
<evidence type="ECO:0000256" key="3">
    <source>
        <dbReference type="ARBA" id="ARBA00023098"/>
    </source>
</evidence>
<evidence type="ECO:0000256" key="2">
    <source>
        <dbReference type="ARBA" id="ARBA00022963"/>
    </source>
</evidence>
<evidence type="ECO:0000313" key="6">
    <source>
        <dbReference type="EMBL" id="KAG9231981.1"/>
    </source>
</evidence>
<feature type="domain" description="PNPLA" evidence="5">
    <location>
        <begin position="1"/>
        <end position="183"/>
    </location>
</feature>
<sequence>MDRLNYERKSTANLPPVKPCEVFDLIGGTSTGGLIAIMLGRLEMDVDECIAAYINLAEAVFSQKKSRLPFSLKGKVAAQFDSSKLEKAIRETIQKRGISEAELFNDGTKRGCRTFVCTIDQDTKSIVRLRSYALPEESNIPATICQATLATSAATTFFEPVRIGNRMFADGGLGANNPVDEVEGEAANIWCSEDGDLKPLKSIFKFLGQTVVSIATETEETERKFIAKWRKHFDNNRYFRFNVDQGLQDIGLEEYRKQGPMEAATDRYLVNQAQKNRVRDCMQNLRLKQSVYIEDFA</sequence>
<dbReference type="CDD" id="cd07216">
    <property type="entry name" value="Pat17_PNPLA8_PNPLA9_like3"/>
    <property type="match status" value="1"/>
</dbReference>
<dbReference type="OrthoDB" id="1658288at2759"/>
<feature type="active site" description="Proton acceptor" evidence="4">
    <location>
        <position position="170"/>
    </location>
</feature>
<dbReference type="PANTHER" id="PTHR24185:SF1">
    <property type="entry name" value="CALCIUM-INDEPENDENT PHOSPHOLIPASE A2-GAMMA"/>
    <property type="match status" value="1"/>
</dbReference>
<dbReference type="SUPFAM" id="SSF52151">
    <property type="entry name" value="FabD/lysophospholipase-like"/>
    <property type="match status" value="1"/>
</dbReference>
<name>A0A9P7YE48_9HELO</name>
<dbReference type="Proteomes" id="UP000824998">
    <property type="component" value="Unassembled WGS sequence"/>
</dbReference>
<accession>A0A9P7YE48</accession>
<dbReference type="PANTHER" id="PTHR24185">
    <property type="entry name" value="CALCIUM-INDEPENDENT PHOSPHOLIPASE A2-GAMMA"/>
    <property type="match status" value="1"/>
</dbReference>
<evidence type="ECO:0000256" key="4">
    <source>
        <dbReference type="PROSITE-ProRule" id="PRU01161"/>
    </source>
</evidence>
<dbReference type="GO" id="GO:0047499">
    <property type="term" value="F:calcium-independent phospholipase A2 activity"/>
    <property type="evidence" value="ECO:0007669"/>
    <property type="project" value="TreeGrafter"/>
</dbReference>
<dbReference type="InterPro" id="IPR002641">
    <property type="entry name" value="PNPLA_dom"/>
</dbReference>
<dbReference type="AlphaFoldDB" id="A0A9P7YE48"/>
<evidence type="ECO:0000259" key="5">
    <source>
        <dbReference type="PROSITE" id="PS51635"/>
    </source>
</evidence>
<organism evidence="6 7">
    <name type="scientific">Amylocarpus encephaloides</name>
    <dbReference type="NCBI Taxonomy" id="45428"/>
    <lineage>
        <taxon>Eukaryota</taxon>
        <taxon>Fungi</taxon>
        <taxon>Dikarya</taxon>
        <taxon>Ascomycota</taxon>
        <taxon>Pezizomycotina</taxon>
        <taxon>Leotiomycetes</taxon>
        <taxon>Helotiales</taxon>
        <taxon>Helotiales incertae sedis</taxon>
        <taxon>Amylocarpus</taxon>
    </lineage>
</organism>
<comment type="caution">
    <text evidence="6">The sequence shown here is derived from an EMBL/GenBank/DDBJ whole genome shotgun (WGS) entry which is preliminary data.</text>
</comment>
<dbReference type="GO" id="GO:0019369">
    <property type="term" value="P:arachidonate metabolic process"/>
    <property type="evidence" value="ECO:0007669"/>
    <property type="project" value="TreeGrafter"/>
</dbReference>
<dbReference type="GO" id="GO:0016042">
    <property type="term" value="P:lipid catabolic process"/>
    <property type="evidence" value="ECO:0007669"/>
    <property type="project" value="UniProtKB-UniRule"/>
</dbReference>
<dbReference type="GO" id="GO:0046486">
    <property type="term" value="P:glycerolipid metabolic process"/>
    <property type="evidence" value="ECO:0007669"/>
    <property type="project" value="UniProtKB-ARBA"/>
</dbReference>
<evidence type="ECO:0000313" key="7">
    <source>
        <dbReference type="Proteomes" id="UP000824998"/>
    </source>
</evidence>
<dbReference type="GO" id="GO:0016020">
    <property type="term" value="C:membrane"/>
    <property type="evidence" value="ECO:0007669"/>
    <property type="project" value="TreeGrafter"/>
</dbReference>
<dbReference type="EMBL" id="MU251571">
    <property type="protein sequence ID" value="KAG9231981.1"/>
    <property type="molecule type" value="Genomic_DNA"/>
</dbReference>
<keyword evidence="2 4" id="KW-0442">Lipid degradation</keyword>
<dbReference type="Pfam" id="PF01734">
    <property type="entry name" value="Patatin"/>
    <property type="match status" value="1"/>
</dbReference>
<keyword evidence="1 4" id="KW-0378">Hydrolase</keyword>
<reference evidence="6" key="1">
    <citation type="journal article" date="2021" name="IMA Fungus">
        <title>Genomic characterization of three marine fungi, including Emericellopsis atlantica sp. nov. with signatures of a generalist lifestyle and marine biomass degradation.</title>
        <authorList>
            <person name="Hagestad O.C."/>
            <person name="Hou L."/>
            <person name="Andersen J.H."/>
            <person name="Hansen E.H."/>
            <person name="Altermark B."/>
            <person name="Li C."/>
            <person name="Kuhnert E."/>
            <person name="Cox R.J."/>
            <person name="Crous P.W."/>
            <person name="Spatafora J.W."/>
            <person name="Lail K."/>
            <person name="Amirebrahimi M."/>
            <person name="Lipzen A."/>
            <person name="Pangilinan J."/>
            <person name="Andreopoulos W."/>
            <person name="Hayes R.D."/>
            <person name="Ng V."/>
            <person name="Grigoriev I.V."/>
            <person name="Jackson S.A."/>
            <person name="Sutton T.D.S."/>
            <person name="Dobson A.D.W."/>
            <person name="Rama T."/>
        </authorList>
    </citation>
    <scope>NUCLEOTIDE SEQUENCE</scope>
    <source>
        <strain evidence="6">TRa018bII</strain>
    </source>
</reference>
<dbReference type="GO" id="GO:0016740">
    <property type="term" value="F:transferase activity"/>
    <property type="evidence" value="ECO:0007669"/>
    <property type="project" value="UniProtKB-KW"/>
</dbReference>
<keyword evidence="3 4" id="KW-0443">Lipid metabolism</keyword>
<dbReference type="PROSITE" id="PS51635">
    <property type="entry name" value="PNPLA"/>
    <property type="match status" value="1"/>
</dbReference>
<proteinExistence type="predicted"/>